<dbReference type="InParanoid" id="A0A7J7CF18"/>
<reference evidence="3 4" key="1">
    <citation type="journal article" date="2020" name="Nat. Commun.">
        <title>Genome of Tripterygium wilfordii and identification of cytochrome P450 involved in triptolide biosynthesis.</title>
        <authorList>
            <person name="Tu L."/>
            <person name="Su P."/>
            <person name="Zhang Z."/>
            <person name="Gao L."/>
            <person name="Wang J."/>
            <person name="Hu T."/>
            <person name="Zhou J."/>
            <person name="Zhang Y."/>
            <person name="Zhao Y."/>
            <person name="Liu Y."/>
            <person name="Song Y."/>
            <person name="Tong Y."/>
            <person name="Lu Y."/>
            <person name="Yang J."/>
            <person name="Xu C."/>
            <person name="Jia M."/>
            <person name="Peters R.J."/>
            <person name="Huang L."/>
            <person name="Gao W."/>
        </authorList>
    </citation>
    <scope>NUCLEOTIDE SEQUENCE [LARGE SCALE GENOMIC DNA]</scope>
    <source>
        <strain evidence="4">cv. XIE 37</strain>
        <tissue evidence="3">Leaf</tissue>
    </source>
</reference>
<dbReference type="Proteomes" id="UP000593562">
    <property type="component" value="Unassembled WGS sequence"/>
</dbReference>
<feature type="region of interest" description="Disordered" evidence="1">
    <location>
        <begin position="144"/>
        <end position="165"/>
    </location>
</feature>
<gene>
    <name evidence="3" type="ORF">HS088_TW17G00062</name>
</gene>
<dbReference type="Pfam" id="PF25042">
    <property type="entry name" value="DUF7787"/>
    <property type="match status" value="1"/>
</dbReference>
<evidence type="ECO:0000313" key="3">
    <source>
        <dbReference type="EMBL" id="KAF5732535.1"/>
    </source>
</evidence>
<dbReference type="AlphaFoldDB" id="A0A7J7CF18"/>
<dbReference type="EMBL" id="JAAARO010000017">
    <property type="protein sequence ID" value="KAF5732535.1"/>
    <property type="molecule type" value="Genomic_DNA"/>
</dbReference>
<proteinExistence type="predicted"/>
<sequence length="180" mass="20135">MRARKEISLEDYLNFLRSHKQTNLTVIQLNQIIWMHGFRKLHKPKMHLTEALETIDLIAPCRSTLEENISPYGFISLEDAIADLNEIKWQECCVSSIQTLSSWKAHNVSYSYARNSIPQGIDPPHLQSIVAGSGVDGSAAVASSSHQASGNLTKQAGKLRPKTKRSSKDLYLLDQVEFNG</sequence>
<keyword evidence="4" id="KW-1185">Reference proteome</keyword>
<dbReference type="InterPro" id="IPR056689">
    <property type="entry name" value="DUF7787"/>
</dbReference>
<evidence type="ECO:0000259" key="2">
    <source>
        <dbReference type="Pfam" id="PF25042"/>
    </source>
</evidence>
<dbReference type="PANTHER" id="PTHR35096:SF8">
    <property type="entry name" value="OS03G0308600 PROTEIN"/>
    <property type="match status" value="1"/>
</dbReference>
<dbReference type="OrthoDB" id="692230at2759"/>
<name>A0A7J7CF18_TRIWF</name>
<organism evidence="3 4">
    <name type="scientific">Tripterygium wilfordii</name>
    <name type="common">Thunder God vine</name>
    <dbReference type="NCBI Taxonomy" id="458696"/>
    <lineage>
        <taxon>Eukaryota</taxon>
        <taxon>Viridiplantae</taxon>
        <taxon>Streptophyta</taxon>
        <taxon>Embryophyta</taxon>
        <taxon>Tracheophyta</taxon>
        <taxon>Spermatophyta</taxon>
        <taxon>Magnoliopsida</taxon>
        <taxon>eudicotyledons</taxon>
        <taxon>Gunneridae</taxon>
        <taxon>Pentapetalae</taxon>
        <taxon>rosids</taxon>
        <taxon>fabids</taxon>
        <taxon>Celastrales</taxon>
        <taxon>Celastraceae</taxon>
        <taxon>Tripterygium</taxon>
    </lineage>
</organism>
<evidence type="ECO:0000313" key="4">
    <source>
        <dbReference type="Proteomes" id="UP000593562"/>
    </source>
</evidence>
<dbReference type="PANTHER" id="PTHR35096">
    <property type="entry name" value="BNAA08G28570D PROTEIN"/>
    <property type="match status" value="1"/>
</dbReference>
<protein>
    <recommendedName>
        <fullName evidence="2">DUF7787 domain-containing protein</fullName>
    </recommendedName>
</protein>
<feature type="domain" description="DUF7787" evidence="2">
    <location>
        <begin position="4"/>
        <end position="58"/>
    </location>
</feature>
<comment type="caution">
    <text evidence="3">The sequence shown here is derived from an EMBL/GenBank/DDBJ whole genome shotgun (WGS) entry which is preliminary data.</text>
</comment>
<evidence type="ECO:0000256" key="1">
    <source>
        <dbReference type="SAM" id="MobiDB-lite"/>
    </source>
</evidence>
<accession>A0A7J7CF18</accession>